<proteinExistence type="predicted"/>
<keyword evidence="1" id="KW-0472">Membrane</keyword>
<keyword evidence="3" id="KW-1185">Reference proteome</keyword>
<organism evidence="2 3">
    <name type="scientific">Dermatophagoides farinae</name>
    <name type="common">American house dust mite</name>
    <dbReference type="NCBI Taxonomy" id="6954"/>
    <lineage>
        <taxon>Eukaryota</taxon>
        <taxon>Metazoa</taxon>
        <taxon>Ecdysozoa</taxon>
        <taxon>Arthropoda</taxon>
        <taxon>Chelicerata</taxon>
        <taxon>Arachnida</taxon>
        <taxon>Acari</taxon>
        <taxon>Acariformes</taxon>
        <taxon>Sarcoptiformes</taxon>
        <taxon>Astigmata</taxon>
        <taxon>Psoroptidia</taxon>
        <taxon>Analgoidea</taxon>
        <taxon>Pyroglyphidae</taxon>
        <taxon>Dermatophagoidinae</taxon>
        <taxon>Dermatophagoides</taxon>
    </lineage>
</organism>
<protein>
    <submittedName>
        <fullName evidence="2">Uncharacterized protein</fullName>
    </submittedName>
</protein>
<sequence length="85" mass="9619">MLRPKSVTKQLYFLSKRIFSNLISRCAIFLRCKYSIADVICLNIFLACFSFIPLIFTICTDISEPSDLHDNIGVTSVVGIRDIVT</sequence>
<keyword evidence="1" id="KW-1133">Transmembrane helix</keyword>
<evidence type="ECO:0000313" key="3">
    <source>
        <dbReference type="Proteomes" id="UP000790347"/>
    </source>
</evidence>
<evidence type="ECO:0000313" key="2">
    <source>
        <dbReference type="EMBL" id="KAH9527336.1"/>
    </source>
</evidence>
<gene>
    <name evidence="2" type="ORF">DERF_001358</name>
</gene>
<dbReference type="Proteomes" id="UP000790347">
    <property type="component" value="Unassembled WGS sequence"/>
</dbReference>
<evidence type="ECO:0000256" key="1">
    <source>
        <dbReference type="SAM" id="Phobius"/>
    </source>
</evidence>
<reference evidence="2" key="2">
    <citation type="journal article" date="2022" name="Res Sq">
        <title>Comparative Genomics Reveals Insights into the Divergent Evolution of Astigmatic Mites and Household Pest Adaptations.</title>
        <authorList>
            <person name="Xiong Q."/>
            <person name="Wan A.T.-Y."/>
            <person name="Liu X.-Y."/>
            <person name="Fung C.S.-H."/>
            <person name="Xiao X."/>
            <person name="Malainual N."/>
            <person name="Hou J."/>
            <person name="Wang L."/>
            <person name="Wang M."/>
            <person name="Yang K."/>
            <person name="Cui Y."/>
            <person name="Leung E."/>
            <person name="Nong W."/>
            <person name="Shin S.-K."/>
            <person name="Au S."/>
            <person name="Jeong K.Y."/>
            <person name="Chew F.T."/>
            <person name="Hui J."/>
            <person name="Leung T.F."/>
            <person name="Tungtrongchitr A."/>
            <person name="Zhong N."/>
            <person name="Liu Z."/>
            <person name="Tsui S."/>
        </authorList>
    </citation>
    <scope>NUCLEOTIDE SEQUENCE</scope>
    <source>
        <strain evidence="2">Derf</strain>
        <tissue evidence="2">Whole organism</tissue>
    </source>
</reference>
<dbReference type="AlphaFoldDB" id="A0A922L8K7"/>
<keyword evidence="1" id="KW-0812">Transmembrane</keyword>
<dbReference type="EMBL" id="ASGP02000001">
    <property type="protein sequence ID" value="KAH9527336.1"/>
    <property type="molecule type" value="Genomic_DNA"/>
</dbReference>
<reference evidence="2" key="1">
    <citation type="submission" date="2013-05" db="EMBL/GenBank/DDBJ databases">
        <authorList>
            <person name="Yim A.K.Y."/>
            <person name="Chan T.F."/>
            <person name="Ji K.M."/>
            <person name="Liu X.Y."/>
            <person name="Zhou J.W."/>
            <person name="Li R.Q."/>
            <person name="Yang K.Y."/>
            <person name="Li J."/>
            <person name="Li M."/>
            <person name="Law P.T.W."/>
            <person name="Wu Y.L."/>
            <person name="Cai Z.L."/>
            <person name="Qin H."/>
            <person name="Bao Y."/>
            <person name="Leung R.K.K."/>
            <person name="Ng P.K.S."/>
            <person name="Zou J."/>
            <person name="Zhong X.J."/>
            <person name="Ran P.X."/>
            <person name="Zhong N.S."/>
            <person name="Liu Z.G."/>
            <person name="Tsui S.K.W."/>
        </authorList>
    </citation>
    <scope>NUCLEOTIDE SEQUENCE</scope>
    <source>
        <strain evidence="2">Derf</strain>
        <tissue evidence="2">Whole organism</tissue>
    </source>
</reference>
<name>A0A922L8K7_DERFA</name>
<accession>A0A922L8K7</accession>
<feature type="transmembrane region" description="Helical" evidence="1">
    <location>
        <begin position="34"/>
        <end position="56"/>
    </location>
</feature>
<comment type="caution">
    <text evidence="2">The sequence shown here is derived from an EMBL/GenBank/DDBJ whole genome shotgun (WGS) entry which is preliminary data.</text>
</comment>